<dbReference type="Proteomes" id="UP000186609">
    <property type="component" value="Chromosome"/>
</dbReference>
<evidence type="ECO:0000313" key="1">
    <source>
        <dbReference type="EMBL" id="APW38456.1"/>
    </source>
</evidence>
<name>A0A1P8JXH9_9BURK</name>
<dbReference type="EMBL" id="CP019236">
    <property type="protein sequence ID" value="APW38456.1"/>
    <property type="molecule type" value="Genomic_DNA"/>
</dbReference>
<accession>A0A1P8JXH9</accession>
<proteinExistence type="predicted"/>
<sequence length="98" mass="10700">MQIRHPVLLIVLVIIGLGMVNSMFNEPTKIDPAEQAKMADEKTKSKMEHCESKGLIYTERAGASDGECVTAAELMKVGLESQRKLEEAQKAAASRGLK</sequence>
<evidence type="ECO:0000313" key="2">
    <source>
        <dbReference type="Proteomes" id="UP000186609"/>
    </source>
</evidence>
<dbReference type="AlphaFoldDB" id="A0A1P8JXH9"/>
<protein>
    <submittedName>
        <fullName evidence="1">Uncharacterized protein</fullName>
    </submittedName>
</protein>
<reference evidence="1 2" key="1">
    <citation type="submission" date="2017-01" db="EMBL/GenBank/DDBJ databases">
        <authorList>
            <person name="Mah S.A."/>
            <person name="Swanson W.J."/>
            <person name="Moy G.W."/>
            <person name="Vacquier V.D."/>
        </authorList>
    </citation>
    <scope>NUCLEOTIDE SEQUENCE [LARGE SCALE GENOMIC DNA]</scope>
    <source>
        <strain evidence="1 2">DCY110</strain>
    </source>
</reference>
<dbReference type="KEGG" id="rhy:RD110_15645"/>
<organism evidence="1 2">
    <name type="scientific">Rhodoferax koreensis</name>
    <dbReference type="NCBI Taxonomy" id="1842727"/>
    <lineage>
        <taxon>Bacteria</taxon>
        <taxon>Pseudomonadati</taxon>
        <taxon>Pseudomonadota</taxon>
        <taxon>Betaproteobacteria</taxon>
        <taxon>Burkholderiales</taxon>
        <taxon>Comamonadaceae</taxon>
        <taxon>Rhodoferax</taxon>
    </lineage>
</organism>
<keyword evidence="2" id="KW-1185">Reference proteome</keyword>
<gene>
    <name evidence="1" type="ORF">RD110_15645</name>
</gene>